<dbReference type="PRINTS" id="PR00081">
    <property type="entry name" value="GDHRDH"/>
</dbReference>
<dbReference type="InterPro" id="IPR002347">
    <property type="entry name" value="SDR_fam"/>
</dbReference>
<reference evidence="2 3" key="1">
    <citation type="submission" date="2014-10" db="EMBL/GenBank/DDBJ databases">
        <title>Draft genome of anammox bacterium scalindua brodae, obtained using differential coverage binning of sequence data from two enrichment reactors.</title>
        <authorList>
            <person name="Speth D.R."/>
            <person name="Russ L."/>
            <person name="Kartal B."/>
            <person name="Op den Camp H.J."/>
            <person name="Dutilh B.E."/>
            <person name="Jetten M.S."/>
        </authorList>
    </citation>
    <scope>NUCLEOTIDE SEQUENCE [LARGE SCALE GENOMIC DNA]</scope>
    <source>
        <strain evidence="2">RU1</strain>
    </source>
</reference>
<evidence type="ECO:0000313" key="3">
    <source>
        <dbReference type="Proteomes" id="UP000030652"/>
    </source>
</evidence>
<dbReference type="eggNOG" id="COG1028">
    <property type="taxonomic scope" value="Bacteria"/>
</dbReference>
<dbReference type="InterPro" id="IPR050259">
    <property type="entry name" value="SDR"/>
</dbReference>
<protein>
    <submittedName>
        <fullName evidence="2">3-oxoacyl carrier protein reductase</fullName>
    </submittedName>
</protein>
<dbReference type="PANTHER" id="PTHR42879">
    <property type="entry name" value="3-OXOACYL-(ACYL-CARRIER-PROTEIN) REDUCTASE"/>
    <property type="match status" value="1"/>
</dbReference>
<dbReference type="AlphaFoldDB" id="A0A0B0ESH5"/>
<dbReference type="PATRIC" id="fig|237368.3.peg.157"/>
<dbReference type="PANTHER" id="PTHR42879:SF2">
    <property type="entry name" value="3-OXOACYL-[ACYL-CARRIER-PROTEIN] REDUCTASE FABG"/>
    <property type="match status" value="1"/>
</dbReference>
<dbReference type="SUPFAM" id="SSF51735">
    <property type="entry name" value="NAD(P)-binding Rossmann-fold domains"/>
    <property type="match status" value="1"/>
</dbReference>
<dbReference type="EMBL" id="JRYO01000016">
    <property type="protein sequence ID" value="KHE94093.1"/>
    <property type="molecule type" value="Genomic_DNA"/>
</dbReference>
<dbReference type="Gene3D" id="3.40.50.720">
    <property type="entry name" value="NAD(P)-binding Rossmann-like Domain"/>
    <property type="match status" value="1"/>
</dbReference>
<dbReference type="Pfam" id="PF13561">
    <property type="entry name" value="adh_short_C2"/>
    <property type="match status" value="1"/>
</dbReference>
<dbReference type="FunFam" id="3.40.50.720:FF:000084">
    <property type="entry name" value="Short-chain dehydrogenase reductase"/>
    <property type="match status" value="1"/>
</dbReference>
<proteinExistence type="inferred from homology"/>
<dbReference type="PRINTS" id="PR00080">
    <property type="entry name" value="SDRFAMILY"/>
</dbReference>
<evidence type="ECO:0000256" key="1">
    <source>
        <dbReference type="ARBA" id="ARBA00006484"/>
    </source>
</evidence>
<comment type="caution">
    <text evidence="2">The sequence shown here is derived from an EMBL/GenBank/DDBJ whole genome shotgun (WGS) entry which is preliminary data.</text>
</comment>
<comment type="similarity">
    <text evidence="1">Belongs to the short-chain dehydrogenases/reductases (SDR) family.</text>
</comment>
<dbReference type="GO" id="GO:0032787">
    <property type="term" value="P:monocarboxylic acid metabolic process"/>
    <property type="evidence" value="ECO:0007669"/>
    <property type="project" value="UniProtKB-ARBA"/>
</dbReference>
<name>A0A0B0ESH5_9BACT</name>
<accession>A0A0B0ESH5</accession>
<dbReference type="InterPro" id="IPR036291">
    <property type="entry name" value="NAD(P)-bd_dom_sf"/>
</dbReference>
<organism evidence="2 3">
    <name type="scientific">Candidatus Scalindua brodae</name>
    <dbReference type="NCBI Taxonomy" id="237368"/>
    <lineage>
        <taxon>Bacteria</taxon>
        <taxon>Pseudomonadati</taxon>
        <taxon>Planctomycetota</taxon>
        <taxon>Candidatus Brocadiia</taxon>
        <taxon>Candidatus Brocadiales</taxon>
        <taxon>Candidatus Scalinduaceae</taxon>
        <taxon>Candidatus Scalindua</taxon>
    </lineage>
</organism>
<dbReference type="PROSITE" id="PS00061">
    <property type="entry name" value="ADH_SHORT"/>
    <property type="match status" value="1"/>
</dbReference>
<dbReference type="Proteomes" id="UP000030652">
    <property type="component" value="Unassembled WGS sequence"/>
</dbReference>
<evidence type="ECO:0000313" key="2">
    <source>
        <dbReference type="EMBL" id="KHE94093.1"/>
    </source>
</evidence>
<dbReference type="InterPro" id="IPR020904">
    <property type="entry name" value="Sc_DH/Rdtase_CS"/>
</dbReference>
<gene>
    <name evidence="2" type="ORF">SCABRO_00145</name>
</gene>
<sequence>MKIDYSNQVVLVTGATRGIGKQIADDFAGLGAKLILTGTNKDQVKILNETSEKTEKGKRKFYCVDFTNAESTEGFIEELKRYEKIDVCVNNAGINKIDYIAEVKTTDWDDVMSVNLRAPFMVIRVVSGIMKRNAYGRIINIASILGVISKEKRSAYSTSKFGIMGMTVAVSNELAKHNVLVNSVSPGFVLTDLTRSILSEKEIEDLATQIPAQRLAGPVDISNVVLFLASSFNTYITGQNIIADGGFVNV</sequence>